<proteinExistence type="predicted"/>
<evidence type="ECO:0000313" key="2">
    <source>
        <dbReference type="Proteomes" id="UP000807115"/>
    </source>
</evidence>
<accession>A0A921U4I8</accession>
<dbReference type="Proteomes" id="UP000807115">
    <property type="component" value="Chromosome 9"/>
</dbReference>
<protein>
    <submittedName>
        <fullName evidence="1">Uncharacterized protein</fullName>
    </submittedName>
</protein>
<name>A0A921U4I8_SORBI</name>
<sequence>MAVVPQRGGRPYLCVSRYLARSCAQCQISNNSELGSQPQRKLDSNMASWFLRMQAT</sequence>
<gene>
    <name evidence="1" type="ORF">BDA96_09G181300</name>
</gene>
<dbReference type="AlphaFoldDB" id="A0A921U4I8"/>
<comment type="caution">
    <text evidence="1">The sequence shown here is derived from an EMBL/GenBank/DDBJ whole genome shotgun (WGS) entry which is preliminary data.</text>
</comment>
<evidence type="ECO:0000313" key="1">
    <source>
        <dbReference type="EMBL" id="KAG0518502.1"/>
    </source>
</evidence>
<reference evidence="1" key="1">
    <citation type="journal article" date="2019" name="BMC Genomics">
        <title>A new reference genome for Sorghum bicolor reveals high levels of sequence similarity between sweet and grain genotypes: implications for the genetics of sugar metabolism.</title>
        <authorList>
            <person name="Cooper E.A."/>
            <person name="Brenton Z.W."/>
            <person name="Flinn B.S."/>
            <person name="Jenkins J."/>
            <person name="Shu S."/>
            <person name="Flowers D."/>
            <person name="Luo F."/>
            <person name="Wang Y."/>
            <person name="Xia P."/>
            <person name="Barry K."/>
            <person name="Daum C."/>
            <person name="Lipzen A."/>
            <person name="Yoshinaga Y."/>
            <person name="Schmutz J."/>
            <person name="Saski C."/>
            <person name="Vermerris W."/>
            <person name="Kresovich S."/>
        </authorList>
    </citation>
    <scope>NUCLEOTIDE SEQUENCE</scope>
</reference>
<dbReference type="EMBL" id="CM027688">
    <property type="protein sequence ID" value="KAG0518502.1"/>
    <property type="molecule type" value="Genomic_DNA"/>
</dbReference>
<organism evidence="1 2">
    <name type="scientific">Sorghum bicolor</name>
    <name type="common">Sorghum</name>
    <name type="synonym">Sorghum vulgare</name>
    <dbReference type="NCBI Taxonomy" id="4558"/>
    <lineage>
        <taxon>Eukaryota</taxon>
        <taxon>Viridiplantae</taxon>
        <taxon>Streptophyta</taxon>
        <taxon>Embryophyta</taxon>
        <taxon>Tracheophyta</taxon>
        <taxon>Spermatophyta</taxon>
        <taxon>Magnoliopsida</taxon>
        <taxon>Liliopsida</taxon>
        <taxon>Poales</taxon>
        <taxon>Poaceae</taxon>
        <taxon>PACMAD clade</taxon>
        <taxon>Panicoideae</taxon>
        <taxon>Andropogonodae</taxon>
        <taxon>Andropogoneae</taxon>
        <taxon>Sorghinae</taxon>
        <taxon>Sorghum</taxon>
    </lineage>
</organism>
<reference evidence="1" key="2">
    <citation type="submission" date="2020-10" db="EMBL/GenBank/DDBJ databases">
        <authorList>
            <person name="Cooper E.A."/>
            <person name="Brenton Z.W."/>
            <person name="Flinn B.S."/>
            <person name="Jenkins J."/>
            <person name="Shu S."/>
            <person name="Flowers D."/>
            <person name="Luo F."/>
            <person name="Wang Y."/>
            <person name="Xia P."/>
            <person name="Barry K."/>
            <person name="Daum C."/>
            <person name="Lipzen A."/>
            <person name="Yoshinaga Y."/>
            <person name="Schmutz J."/>
            <person name="Saski C."/>
            <person name="Vermerris W."/>
            <person name="Kresovich S."/>
        </authorList>
    </citation>
    <scope>NUCLEOTIDE SEQUENCE</scope>
</reference>